<name>B7FNZ3_PHATC</name>
<dbReference type="Proteomes" id="UP000000759">
    <property type="component" value="Chromosome 1"/>
</dbReference>
<organism evidence="2 3">
    <name type="scientific">Phaeodactylum tricornutum (strain CCAP 1055/1)</name>
    <dbReference type="NCBI Taxonomy" id="556484"/>
    <lineage>
        <taxon>Eukaryota</taxon>
        <taxon>Sar</taxon>
        <taxon>Stramenopiles</taxon>
        <taxon>Ochrophyta</taxon>
        <taxon>Bacillariophyta</taxon>
        <taxon>Bacillariophyceae</taxon>
        <taxon>Bacillariophycidae</taxon>
        <taxon>Naviculales</taxon>
        <taxon>Phaeodactylaceae</taxon>
        <taxon>Phaeodactylum</taxon>
    </lineage>
</organism>
<sequence>MTTSALQGLARYLNDGFEYVRANLWNVAVALILLHFVQRKFKDYFVSRGAAYRLTHTDAVRASTGSDTTSAGSSTKSRNEQLRAARERQQEFANQKAREAAVERKRKAEADRTRKNRIVADQAKIDRAGGRTIGEATSTEAVNNMGYNTVQPWTGSTGGYRILGPYDYQYLPASTEILGKQTRYLLNSLNSQRKYVTVNSQLLYFHTPNCMCDDLPHDLLLNLIDAAKKNDTASCASLLGHRKLASKGLNCSLLKCSASARKIQRRLFPLHQEKECTTYSPDNFENLVEALMLSPSAYETPYIVACEVLEVGSSLGFSTISTILVHIQTFLRREITSWLDRDRKLVQNSRIARSVQPLGGESLAKRSPKFWILKLVKIISGVFNYQLPESAECDGVYEEVESADDWTAPLKLLPLLISYTRQIDFSVHEDIFDAVFSDSCRSDRLLVWIHLASDHRLHLRDREWDRIEGAVESTLEMQQFSVHFRQAAELSKFILSFCSFFCATSSQVRLLRWQILLLRLLSEVAHDVQLYFSVEAEIETGLLLLQSSNLRKLSVSFSSSSFETPSFVLVNVLLLFIRACQLSGLKLVGDILSNTAIKEVQGLVFPVCWNKIVLLLSPKRIRHMKTENNQNMFNAVFDGAKYIGGGVFKKSELPITELCASGAIVFQSLHLFGQANTFGSDMEYISKSMTYRKWLGAVEQALDLMVASKKRLHCMAVAVVIVVLFCEISASRKFIIEILLNTLSADNVRIPLEQSVQELQSLFACDIITVILESQAFGLLVRTEECDLKNLVAIFDQELRLPVFTHIITTIFPLPAARKVMFDRAKRILDTCSATVRFSRCGFPSTNEAKEKLSFLSLEKKFEEDEASIKRSLVIMCNLICLKNGEDSGGWDVLQQIIVSNRPVLPASVRGWLFVLLRSIVRKNQINQEYRCRLQAACVLRFWKFCLEAIDTGSGGRLKVSSALDGWSDSMGLAGMRSILVEDLPKLLQLILTMADEYSVRDKKHNAFLVEFWRKNFWTMLHVMQNDCTQDRLFTLRATDFGGPGDLMTDASMRCIALALNAILNININVVFSGLNFSEAATELDFRLRKQTDVLSETTGMFACKAEGHIDSKLHPEVSQIELALFDQILRFLLGRKDVDGELNGETSTPATYHCSLCDLLVSRQRIAAGIPSGQESCWVYCPDAECVCDMIDGFLRVCAPSIPSLFETEEDMFAAERIFRIIPDLCSQAVSACEEASPMETKDCHRMLRIVWNLYCIISKEDKAKNLITFFERHRCLNEAAKIKAVTPPEWLEALQCSADVDCAVQDMRRSVLEPLRLCLIALCSSGKSDLSGTLDVHLVIEYLMSVVVGCSDDLLVGLRGESGGVTTDMFSLFIDCIRYAAESIGRIPLFFLDKQEMLKACYVCKASTQAIWKLLKEYSVCTAALFTKSASQCFYHLPAVCRKIKRASFLKWGTCVYEFDETASLLEAFHSCHKALLKNTASDNLIVSEPPTLGSGSSDDSDFDPRHTEKDCDKRWLELQLDSELVCGQTFCCIFDSLEWTWAEYQDLLDSTSNDWLGHSQFAVYCPQQISARQLAFWLVSLLFSSEYLDPNDAHKVAHACALSPQAKLRLVFLLDRIVSVQLESLKILGAMDIDMLESKLNGCFVEAFCCSVPWLTFEAKVEKGFFQTKNVFLQRLSKLASRLDTLETELNHLKQLGLSFQTINKLFDAERKEFVREKKDEGTSIFDLTLLIAEKLDVLERGRLELEGITLIDEHRRKKHKESKEIHVNLRKECRRKILRSRNQTVDLWLQQDREAGEDEANGDTFADLEDFLVDG</sequence>
<dbReference type="GeneID" id="7195988"/>
<dbReference type="OrthoDB" id="57475at2759"/>
<evidence type="ECO:0000256" key="1">
    <source>
        <dbReference type="SAM" id="MobiDB-lite"/>
    </source>
</evidence>
<dbReference type="HOGENOM" id="CLU_237042_0_0_1"/>
<feature type="region of interest" description="Disordered" evidence="1">
    <location>
        <begin position="92"/>
        <end position="114"/>
    </location>
</feature>
<keyword evidence="3" id="KW-1185">Reference proteome</keyword>
<accession>B7FNZ3</accession>
<gene>
    <name evidence="2" type="ORF">PHATRDRAFT_42624</name>
</gene>
<reference evidence="3" key="2">
    <citation type="submission" date="2008-08" db="EMBL/GenBank/DDBJ databases">
        <authorList>
            <consortium name="Diatom Consortium"/>
            <person name="Grigoriev I."/>
            <person name="Grimwood J."/>
            <person name="Kuo A."/>
            <person name="Otillar R.P."/>
            <person name="Salamov A."/>
            <person name="Detter J.C."/>
            <person name="Lindquist E."/>
            <person name="Shapiro H."/>
            <person name="Lucas S."/>
            <person name="Glavina del Rio T."/>
            <person name="Pitluck S."/>
            <person name="Rokhsar D."/>
            <person name="Bowler C."/>
        </authorList>
    </citation>
    <scope>GENOME REANNOTATION</scope>
    <source>
        <strain evidence="3">CCAP 1055/1</strain>
    </source>
</reference>
<dbReference type="EMBL" id="CM000605">
    <property type="protein sequence ID" value="EEC51590.1"/>
    <property type="molecule type" value="Genomic_DNA"/>
</dbReference>
<evidence type="ECO:0000313" key="3">
    <source>
        <dbReference type="Proteomes" id="UP000000759"/>
    </source>
</evidence>
<dbReference type="RefSeq" id="XP_002177127.1">
    <property type="nucleotide sequence ID" value="XM_002177091.1"/>
</dbReference>
<dbReference type="KEGG" id="pti:PHATRDRAFT_42624"/>
<protein>
    <submittedName>
        <fullName evidence="2">Uncharacterized protein</fullName>
    </submittedName>
</protein>
<reference evidence="2 3" key="1">
    <citation type="journal article" date="2008" name="Nature">
        <title>The Phaeodactylum genome reveals the evolutionary history of diatom genomes.</title>
        <authorList>
            <person name="Bowler C."/>
            <person name="Allen A.E."/>
            <person name="Badger J.H."/>
            <person name="Grimwood J."/>
            <person name="Jabbari K."/>
            <person name="Kuo A."/>
            <person name="Maheswari U."/>
            <person name="Martens C."/>
            <person name="Maumus F."/>
            <person name="Otillar R.P."/>
            <person name="Rayko E."/>
            <person name="Salamov A."/>
            <person name="Vandepoele K."/>
            <person name="Beszteri B."/>
            <person name="Gruber A."/>
            <person name="Heijde M."/>
            <person name="Katinka M."/>
            <person name="Mock T."/>
            <person name="Valentin K."/>
            <person name="Verret F."/>
            <person name="Berges J.A."/>
            <person name="Brownlee C."/>
            <person name="Cadoret J.P."/>
            <person name="Chiovitti A."/>
            <person name="Choi C.J."/>
            <person name="Coesel S."/>
            <person name="De Martino A."/>
            <person name="Detter J.C."/>
            <person name="Durkin C."/>
            <person name="Falciatore A."/>
            <person name="Fournet J."/>
            <person name="Haruta M."/>
            <person name="Huysman M.J."/>
            <person name="Jenkins B.D."/>
            <person name="Jiroutova K."/>
            <person name="Jorgensen R.E."/>
            <person name="Joubert Y."/>
            <person name="Kaplan A."/>
            <person name="Kroger N."/>
            <person name="Kroth P.G."/>
            <person name="La Roche J."/>
            <person name="Lindquist E."/>
            <person name="Lommer M."/>
            <person name="Martin-Jezequel V."/>
            <person name="Lopez P.J."/>
            <person name="Lucas S."/>
            <person name="Mangogna M."/>
            <person name="McGinnis K."/>
            <person name="Medlin L.K."/>
            <person name="Montsant A."/>
            <person name="Oudot-Le Secq M.P."/>
            <person name="Napoli C."/>
            <person name="Obornik M."/>
            <person name="Parker M.S."/>
            <person name="Petit J.L."/>
            <person name="Porcel B.M."/>
            <person name="Poulsen N."/>
            <person name="Robison M."/>
            <person name="Rychlewski L."/>
            <person name="Rynearson T.A."/>
            <person name="Schmutz J."/>
            <person name="Shapiro H."/>
            <person name="Siaut M."/>
            <person name="Stanley M."/>
            <person name="Sussman M.R."/>
            <person name="Taylor A.R."/>
            <person name="Vardi A."/>
            <person name="von Dassow P."/>
            <person name="Vyverman W."/>
            <person name="Willis A."/>
            <person name="Wyrwicz L.S."/>
            <person name="Rokhsar D.S."/>
            <person name="Weissenbach J."/>
            <person name="Armbrust E.V."/>
            <person name="Green B.R."/>
            <person name="Van de Peer Y."/>
            <person name="Grigoriev I.V."/>
        </authorList>
    </citation>
    <scope>NUCLEOTIDE SEQUENCE [LARGE SCALE GENOMIC DNA]</scope>
    <source>
        <strain evidence="2 3">CCAP 1055/1</strain>
    </source>
</reference>
<evidence type="ECO:0000313" key="2">
    <source>
        <dbReference type="EMBL" id="EEC51590.1"/>
    </source>
</evidence>
<feature type="compositionally biased region" description="Basic and acidic residues" evidence="1">
    <location>
        <begin position="92"/>
        <end position="113"/>
    </location>
</feature>
<proteinExistence type="predicted"/>
<dbReference type="InParanoid" id="B7FNZ3"/>
<dbReference type="PaxDb" id="2850-Phatr42624"/>